<evidence type="ECO:0000313" key="7">
    <source>
        <dbReference type="EMBL" id="KQK23045.1"/>
    </source>
</evidence>
<evidence type="ECO:0000256" key="4">
    <source>
        <dbReference type="ARBA" id="ARBA00023163"/>
    </source>
</evidence>
<reference evidence="7 8" key="1">
    <citation type="journal article" date="2010" name="Nature">
        <title>Genome sequencing and analysis of the model grass Brachypodium distachyon.</title>
        <authorList>
            <consortium name="International Brachypodium Initiative"/>
        </authorList>
    </citation>
    <scope>NUCLEOTIDE SEQUENCE [LARGE SCALE GENOMIC DNA]</scope>
    <source>
        <strain evidence="7 8">Bd21</strain>
    </source>
</reference>
<reference evidence="7" key="2">
    <citation type="submission" date="2017-06" db="EMBL/GenBank/DDBJ databases">
        <title>WGS assembly of Brachypodium distachyon.</title>
        <authorList>
            <consortium name="The International Brachypodium Initiative"/>
            <person name="Lucas S."/>
            <person name="Harmon-Smith M."/>
            <person name="Lail K."/>
            <person name="Tice H."/>
            <person name="Grimwood J."/>
            <person name="Bruce D."/>
            <person name="Barry K."/>
            <person name="Shu S."/>
            <person name="Lindquist E."/>
            <person name="Wang M."/>
            <person name="Pitluck S."/>
            <person name="Vogel J.P."/>
            <person name="Garvin D.F."/>
            <person name="Mockler T.C."/>
            <person name="Schmutz J."/>
            <person name="Rokhsar D."/>
            <person name="Bevan M.W."/>
        </authorList>
    </citation>
    <scope>NUCLEOTIDE SEQUENCE</scope>
    <source>
        <strain evidence="7">Bd21</strain>
    </source>
</reference>
<protein>
    <recommendedName>
        <fullName evidence="6">MADS-box domain-containing protein</fullName>
    </recommendedName>
</protein>
<keyword evidence="4" id="KW-0804">Transcription</keyword>
<dbReference type="InterPro" id="IPR002100">
    <property type="entry name" value="TF_MADSbox"/>
</dbReference>
<organism evidence="7">
    <name type="scientific">Brachypodium distachyon</name>
    <name type="common">Purple false brome</name>
    <name type="synonym">Trachynia distachya</name>
    <dbReference type="NCBI Taxonomy" id="15368"/>
    <lineage>
        <taxon>Eukaryota</taxon>
        <taxon>Viridiplantae</taxon>
        <taxon>Streptophyta</taxon>
        <taxon>Embryophyta</taxon>
        <taxon>Tracheophyta</taxon>
        <taxon>Spermatophyta</taxon>
        <taxon>Magnoliopsida</taxon>
        <taxon>Liliopsida</taxon>
        <taxon>Poales</taxon>
        <taxon>Poaceae</taxon>
        <taxon>BOP clade</taxon>
        <taxon>Pooideae</taxon>
        <taxon>Stipodae</taxon>
        <taxon>Brachypodieae</taxon>
        <taxon>Brachypodium</taxon>
    </lineage>
</organism>
<gene>
    <name evidence="7" type="ORF">BRADI_1g70942v3</name>
</gene>
<dbReference type="PROSITE" id="PS50066">
    <property type="entry name" value="MADS_BOX_2"/>
    <property type="match status" value="1"/>
</dbReference>
<dbReference type="Pfam" id="PF00319">
    <property type="entry name" value="SRF-TF"/>
    <property type="match status" value="1"/>
</dbReference>
<keyword evidence="5" id="KW-0539">Nucleus</keyword>
<dbReference type="SMART" id="SM00432">
    <property type="entry name" value="MADS"/>
    <property type="match status" value="1"/>
</dbReference>
<feature type="domain" description="MADS-box" evidence="6">
    <location>
        <begin position="1"/>
        <end position="49"/>
    </location>
</feature>
<evidence type="ECO:0000259" key="6">
    <source>
        <dbReference type="PROSITE" id="PS50066"/>
    </source>
</evidence>
<dbReference type="Gramene" id="KQK23045">
    <property type="protein sequence ID" value="KQK23045"/>
    <property type="gene ID" value="BRADI_1g70942v3"/>
</dbReference>
<dbReference type="FunCoup" id="A0A0Q3HK22">
    <property type="interactions" value="251"/>
</dbReference>
<evidence type="ECO:0000256" key="2">
    <source>
        <dbReference type="ARBA" id="ARBA00023015"/>
    </source>
</evidence>
<keyword evidence="9" id="KW-1185">Reference proteome</keyword>
<evidence type="ECO:0000256" key="5">
    <source>
        <dbReference type="ARBA" id="ARBA00023242"/>
    </source>
</evidence>
<dbReference type="Gene3D" id="3.40.1810.10">
    <property type="entry name" value="Transcription factor, MADS-box"/>
    <property type="match status" value="1"/>
</dbReference>
<dbReference type="PANTHER" id="PTHR48019">
    <property type="entry name" value="SERUM RESPONSE FACTOR HOMOLOG"/>
    <property type="match status" value="1"/>
</dbReference>
<reference evidence="8" key="3">
    <citation type="submission" date="2018-08" db="UniProtKB">
        <authorList>
            <consortium name="EnsemblPlants"/>
        </authorList>
    </citation>
    <scope>IDENTIFICATION</scope>
    <source>
        <strain evidence="8">cv. Bd21</strain>
    </source>
</reference>
<dbReference type="Proteomes" id="UP000008810">
    <property type="component" value="Chromosome 1"/>
</dbReference>
<dbReference type="EnsemblPlants" id="KQK23045">
    <property type="protein sequence ID" value="KQK23045"/>
    <property type="gene ID" value="BRADI_1g70942v3"/>
</dbReference>
<dbReference type="InParanoid" id="A0A0Q3HK22"/>
<comment type="subcellular location">
    <subcellularLocation>
        <location evidence="1">Nucleus</location>
    </subcellularLocation>
</comment>
<dbReference type="GO" id="GO:0046983">
    <property type="term" value="F:protein dimerization activity"/>
    <property type="evidence" value="ECO:0007669"/>
    <property type="project" value="InterPro"/>
</dbReference>
<evidence type="ECO:0000313" key="9">
    <source>
        <dbReference type="Proteomes" id="UP000008810"/>
    </source>
</evidence>
<dbReference type="OrthoDB" id="605507at2759"/>
<proteinExistence type="predicted"/>
<dbReference type="GO" id="GO:0000981">
    <property type="term" value="F:DNA-binding transcription factor activity, RNA polymerase II-specific"/>
    <property type="evidence" value="ECO:0000318"/>
    <property type="project" value="GO_Central"/>
</dbReference>
<dbReference type="SUPFAM" id="SSF55455">
    <property type="entry name" value="SRF-like"/>
    <property type="match status" value="1"/>
</dbReference>
<name>A0A0Q3HK22_BRADI</name>
<dbReference type="GO" id="GO:0005634">
    <property type="term" value="C:nucleus"/>
    <property type="evidence" value="ECO:0007669"/>
    <property type="project" value="UniProtKB-SubCell"/>
</dbReference>
<accession>A0A0Q3HK22</accession>
<dbReference type="GO" id="GO:0000978">
    <property type="term" value="F:RNA polymerase II cis-regulatory region sequence-specific DNA binding"/>
    <property type="evidence" value="ECO:0000318"/>
    <property type="project" value="GO_Central"/>
</dbReference>
<keyword evidence="3" id="KW-0238">DNA-binding</keyword>
<evidence type="ECO:0000256" key="3">
    <source>
        <dbReference type="ARBA" id="ARBA00023125"/>
    </source>
</evidence>
<dbReference type="InterPro" id="IPR050142">
    <property type="entry name" value="MADS-box/MEF2_TF"/>
</dbReference>
<dbReference type="InterPro" id="IPR036879">
    <property type="entry name" value="TF_MADSbox_sf"/>
</dbReference>
<evidence type="ECO:0000313" key="8">
    <source>
        <dbReference type="EnsemblPlants" id="KQK23045"/>
    </source>
</evidence>
<dbReference type="EMBL" id="CM000880">
    <property type="protein sequence ID" value="KQK23045.1"/>
    <property type="molecule type" value="Genomic_DNA"/>
</dbReference>
<evidence type="ECO:0000256" key="1">
    <source>
        <dbReference type="ARBA" id="ARBA00004123"/>
    </source>
</evidence>
<keyword evidence="2" id="KW-0805">Transcription regulation</keyword>
<dbReference type="AlphaFoldDB" id="A0A0Q3HK22"/>
<sequence>MGRGKTPMGLIGDRRKRAAALASRKRGLMKMASELSTLCNVPVAVVVLGGGPVVDGAPPHHRPPLPEVWESEQGVVERYRALPAEKRAEHTHLRYLEGNLGKEKAKLARVLLRGPAALAQPDAELNGMSLHELRALLESLDAALLATAERKKEIGLPEHDDYYGAVDVAGGAPCTGGGVYYEMEEPDHQAATREDANAMNVMRPGYYCGVPNMNVRQPAYDARGFMLDMAPVIAHPAYGGFQYTDGYDAGRSSSQMQIPSNFNDNLAMWHTAEQCNAVVPADWYTDLFADDNSLYTAPGCLGMGGGGDAMNYVDCNDMQYCSSNDLQWSGTSTGQNSWNIDGLHYLRAPAILDVVDGRRNELMFATPPPMVAEQIFPADEKGDMG</sequence>
<dbReference type="GO" id="GO:0006357">
    <property type="term" value="P:regulation of transcription by RNA polymerase II"/>
    <property type="evidence" value="ECO:0000318"/>
    <property type="project" value="GO_Central"/>
</dbReference>